<gene>
    <name evidence="2" type="ORF">FSB_LOCUS36531</name>
</gene>
<dbReference type="InterPro" id="IPR052343">
    <property type="entry name" value="Retrotransposon-Effector_Assoc"/>
</dbReference>
<organism evidence="2">
    <name type="scientific">Fagus sylvatica</name>
    <name type="common">Beechnut</name>
    <dbReference type="NCBI Taxonomy" id="28930"/>
    <lineage>
        <taxon>Eukaryota</taxon>
        <taxon>Viridiplantae</taxon>
        <taxon>Streptophyta</taxon>
        <taxon>Embryophyta</taxon>
        <taxon>Tracheophyta</taxon>
        <taxon>Spermatophyta</taxon>
        <taxon>Magnoliopsida</taxon>
        <taxon>eudicotyledons</taxon>
        <taxon>Gunneridae</taxon>
        <taxon>Pentapetalae</taxon>
        <taxon>rosids</taxon>
        <taxon>fabids</taxon>
        <taxon>Fagales</taxon>
        <taxon>Fagaceae</taxon>
        <taxon>Fagus</taxon>
    </lineage>
</organism>
<sequence length="974" mass="111011">MEAFNFPDSSRRLESWSLLKSLGNQNSLPWVCVGDFNEIVSRSEKEGGSLRPEWQMRNFRDALADARLSSLPTLDTHPVNHGYIRKRFRFEAMWLHHDQSKEQIKQAWEGTVNGDSMARVKERIQACQRRLETWEKDCFGHVTRTIKVKSKQLEELEQLPLGNQVGDQVGMLKKKLNDLLGKEEIMWRQRSRVQWLREGDRNTKFFHARANHRKWRNGIGGITNQNGRWVTKQNDIAQVAVQYFQAIFSTSNPTEEDISMVLNQITPSVTEEMNQILSKDFIAAEVGEALAQMGPTKAPGPDGMPHLFFQSCWSQLGSNVTEAVLDCLNHGGSLQSINHTHLVLIPKRPSPTAITEYRPISLCNVLYKLVSKTLANHLKAILPALISDKQSAFVPGRQIVDNILVAFEAMHSLKTAQRRGPGQMALKLDMSKEYDRVEWNFLEGMMRRMGFVDSWVKLVMHCISSVSYSVVVNGVPNGMIYPSRGLRQGDPLSPYLFLLCGEGLSALLHKAEEASDLHGVACSRRGPRISHLLFADDSLLFCEATMRECAVLMELLRRNTAENLRVAIQHVIGVPEEKVWIRIHGWKEKLLSQAGREILIKTVAQSMPTYTMNCFLLPKRICSELQSIVRQFWWGQKGGERKINWLAWKKMCRSKFQGGMGFRDLEAFNLTLLAKQGWWLIHDLTSLFTAVFKAKYFPTGSFLQAKVRPGYSYAWRSIAAARPVLEAGSKWRIGDGRNISIRNDKWIPDGKFTVKSAYHVAFSRIADHTAAGSFNDSDMFQFWKALWKVWATTSEWGSNLYSALGSNNLDWIWGIWKFEGEVVFTRVAVVLWSIWNVHNSAVFKDSVKIPSKVTRESVRWSAPVEGWYKVTMDGAVFADIQKVGIGVVIKALSSDEYDLSRIGHLFAIARSKFSLLSGHSVVHVHREVEDSQRLCPKGWEREKVASVLDFYVGERSGWVSDAFFFLQAKWVWVY</sequence>
<dbReference type="InterPro" id="IPR000477">
    <property type="entry name" value="RT_dom"/>
</dbReference>
<reference evidence="2" key="1">
    <citation type="submission" date="2018-02" db="EMBL/GenBank/DDBJ databases">
        <authorList>
            <person name="Cohen D.B."/>
            <person name="Kent A.D."/>
        </authorList>
    </citation>
    <scope>NUCLEOTIDE SEQUENCE</scope>
</reference>
<dbReference type="SUPFAM" id="SSF56219">
    <property type="entry name" value="DNase I-like"/>
    <property type="match status" value="1"/>
</dbReference>
<dbReference type="PANTHER" id="PTHR46890:SF48">
    <property type="entry name" value="RNA-DIRECTED DNA POLYMERASE"/>
    <property type="match status" value="1"/>
</dbReference>
<dbReference type="PANTHER" id="PTHR46890">
    <property type="entry name" value="NON-LTR RETROLELEMENT REVERSE TRANSCRIPTASE-LIKE PROTEIN-RELATED"/>
    <property type="match status" value="1"/>
</dbReference>
<evidence type="ECO:0000259" key="1">
    <source>
        <dbReference type="PROSITE" id="PS50878"/>
    </source>
</evidence>
<proteinExistence type="predicted"/>
<name>A0A2N9HAL6_FAGSY</name>
<dbReference type="Pfam" id="PF00078">
    <property type="entry name" value="RVT_1"/>
    <property type="match status" value="1"/>
</dbReference>
<feature type="domain" description="Reverse transcriptase" evidence="1">
    <location>
        <begin position="326"/>
        <end position="598"/>
    </location>
</feature>
<dbReference type="AlphaFoldDB" id="A0A2N9HAL6"/>
<dbReference type="EMBL" id="OIVN01003079">
    <property type="protein sequence ID" value="SPD08649.1"/>
    <property type="molecule type" value="Genomic_DNA"/>
</dbReference>
<dbReference type="InterPro" id="IPR043502">
    <property type="entry name" value="DNA/RNA_pol_sf"/>
</dbReference>
<accession>A0A2N9HAL6</accession>
<dbReference type="PROSITE" id="PS50878">
    <property type="entry name" value="RT_POL"/>
    <property type="match status" value="1"/>
</dbReference>
<dbReference type="CDD" id="cd01650">
    <property type="entry name" value="RT_nLTR_like"/>
    <property type="match status" value="1"/>
</dbReference>
<dbReference type="SUPFAM" id="SSF56672">
    <property type="entry name" value="DNA/RNA polymerases"/>
    <property type="match status" value="1"/>
</dbReference>
<evidence type="ECO:0000313" key="2">
    <source>
        <dbReference type="EMBL" id="SPD08649.1"/>
    </source>
</evidence>
<protein>
    <recommendedName>
        <fullName evidence="1">Reverse transcriptase domain-containing protein</fullName>
    </recommendedName>
</protein>
<dbReference type="InterPro" id="IPR036691">
    <property type="entry name" value="Endo/exonu/phosph_ase_sf"/>
</dbReference>